<dbReference type="EMBL" id="LAZR01001017">
    <property type="protein sequence ID" value="KKN52488.1"/>
    <property type="molecule type" value="Genomic_DNA"/>
</dbReference>
<sequence>GLALERATGTPLAEQVRLVLHRVGGENPMYMGTDFAGSPMIGASLVSTTVDFARYGRLLIEDADQVWGCNSAMIWLHENGHCVTHGFTVDQTPQQVEEWASAPPVEYLVASSVHPHMIELLESKDRRITFFHNYVGINERPVDMGDDVIMPYEDWMYYTYYPETVRAGSGLNAVTRACDIALVLGASRITLLGADSALRVSKRPPDAPHGSPEHMKWLREDCEMHADGGHALASGATAVTVEGEIDGRFWVTKRDMMISAHVANFAKRRSIQIAANN</sequence>
<dbReference type="InterPro" id="IPR012338">
    <property type="entry name" value="Beta-lactam/transpept-like"/>
</dbReference>
<organism evidence="1">
    <name type="scientific">marine sediment metagenome</name>
    <dbReference type="NCBI Taxonomy" id="412755"/>
    <lineage>
        <taxon>unclassified sequences</taxon>
        <taxon>metagenomes</taxon>
        <taxon>ecological metagenomes</taxon>
    </lineage>
</organism>
<evidence type="ECO:0000313" key="1">
    <source>
        <dbReference type="EMBL" id="KKN52488.1"/>
    </source>
</evidence>
<dbReference type="AlphaFoldDB" id="A0A0F9UFW5"/>
<dbReference type="SUPFAM" id="SSF56601">
    <property type="entry name" value="beta-lactamase/transpeptidase-like"/>
    <property type="match status" value="1"/>
</dbReference>
<name>A0A0F9UFW5_9ZZZZ</name>
<proteinExistence type="predicted"/>
<accession>A0A0F9UFW5</accession>
<protein>
    <submittedName>
        <fullName evidence="1">Uncharacterized protein</fullName>
    </submittedName>
</protein>
<reference evidence="1" key="1">
    <citation type="journal article" date="2015" name="Nature">
        <title>Complex archaea that bridge the gap between prokaryotes and eukaryotes.</title>
        <authorList>
            <person name="Spang A."/>
            <person name="Saw J.H."/>
            <person name="Jorgensen S.L."/>
            <person name="Zaremba-Niedzwiedzka K."/>
            <person name="Martijn J."/>
            <person name="Lind A.E."/>
            <person name="van Eijk R."/>
            <person name="Schleper C."/>
            <person name="Guy L."/>
            <person name="Ettema T.J."/>
        </authorList>
    </citation>
    <scope>NUCLEOTIDE SEQUENCE</scope>
</reference>
<comment type="caution">
    <text evidence="1">The sequence shown here is derived from an EMBL/GenBank/DDBJ whole genome shotgun (WGS) entry which is preliminary data.</text>
</comment>
<gene>
    <name evidence="1" type="ORF">LCGC14_0612200</name>
</gene>
<dbReference type="Gene3D" id="3.40.710.10">
    <property type="entry name" value="DD-peptidase/beta-lactamase superfamily"/>
    <property type="match status" value="1"/>
</dbReference>
<feature type="non-terminal residue" evidence="1">
    <location>
        <position position="1"/>
    </location>
</feature>